<dbReference type="Gene3D" id="3.30.70.1230">
    <property type="entry name" value="Nucleotide cyclase"/>
    <property type="match status" value="1"/>
</dbReference>
<evidence type="ECO:0000259" key="1">
    <source>
        <dbReference type="PROSITE" id="PS50006"/>
    </source>
</evidence>
<sequence>MNQGISPYLILNTDNGQRQLSLTDGNCWTVGRGDDNQFVVKDRCISRNHAMIQYTDAGDHYLIDLGSSNGTFVNGRRVSIPVTIHDGDTITFGQTEFEFHYPKADGTLGLDAEGTLDGTVTSILHLRKLMSVMVVDMRNFTILTRQTNENLLSEVMSAWFRNAGAIIRNRGSWVDKYIGDALMALWFHNGETVTKQEMMNILLALDDLNQMTRDLSQQYPLPFELKIGAGINTGHAMIGNAGSGDQPDYTALGDTVNAAFRLEAITKELNAEIAIGASTYRYLAPLLGKHRVFKECSVDLKGYDVPAIVHATNFGPLNAFLQLANTGGATTQLVQPPQQTNIMQKN</sequence>
<evidence type="ECO:0000259" key="2">
    <source>
        <dbReference type="PROSITE" id="PS50125"/>
    </source>
</evidence>
<comment type="caution">
    <text evidence="3">The sequence shown here is derived from an EMBL/GenBank/DDBJ whole genome shotgun (WGS) entry which is preliminary data.</text>
</comment>
<dbReference type="PROSITE" id="PS50006">
    <property type="entry name" value="FHA_DOMAIN"/>
    <property type="match status" value="1"/>
</dbReference>
<dbReference type="Pfam" id="PF00498">
    <property type="entry name" value="FHA"/>
    <property type="match status" value="1"/>
</dbReference>
<dbReference type="GO" id="GO:0009190">
    <property type="term" value="P:cyclic nucleotide biosynthetic process"/>
    <property type="evidence" value="ECO:0007669"/>
    <property type="project" value="InterPro"/>
</dbReference>
<dbReference type="OrthoDB" id="337251at2"/>
<name>A0A2T1GHK9_9CYAN</name>
<reference evidence="3 4" key="1">
    <citation type="submission" date="2018-03" db="EMBL/GenBank/DDBJ databases">
        <title>The ancient ancestry and fast evolution of plastids.</title>
        <authorList>
            <person name="Moore K.R."/>
            <person name="Magnabosco C."/>
            <person name="Momper L."/>
            <person name="Gold D.A."/>
            <person name="Bosak T."/>
            <person name="Fournier G.P."/>
        </authorList>
    </citation>
    <scope>NUCLEOTIDE SEQUENCE [LARGE SCALE GENOMIC DNA]</scope>
    <source>
        <strain evidence="3 4">CCALA 037</strain>
    </source>
</reference>
<dbReference type="GO" id="GO:0004016">
    <property type="term" value="F:adenylate cyclase activity"/>
    <property type="evidence" value="ECO:0007669"/>
    <property type="project" value="UniProtKB-ARBA"/>
</dbReference>
<dbReference type="GO" id="GO:0035556">
    <property type="term" value="P:intracellular signal transduction"/>
    <property type="evidence" value="ECO:0007669"/>
    <property type="project" value="InterPro"/>
</dbReference>
<dbReference type="SUPFAM" id="SSF55073">
    <property type="entry name" value="Nucleotide cyclase"/>
    <property type="match status" value="1"/>
</dbReference>
<organism evidence="3 4">
    <name type="scientific">Chamaesiphon polymorphus CCALA 037</name>
    <dbReference type="NCBI Taxonomy" id="2107692"/>
    <lineage>
        <taxon>Bacteria</taxon>
        <taxon>Bacillati</taxon>
        <taxon>Cyanobacteriota</taxon>
        <taxon>Cyanophyceae</taxon>
        <taxon>Gomontiellales</taxon>
        <taxon>Chamaesiphonaceae</taxon>
        <taxon>Chamaesiphon</taxon>
    </lineage>
</organism>
<dbReference type="InterPro" id="IPR008984">
    <property type="entry name" value="SMAD_FHA_dom_sf"/>
</dbReference>
<dbReference type="PROSITE" id="PS50125">
    <property type="entry name" value="GUANYLATE_CYCLASE_2"/>
    <property type="match status" value="1"/>
</dbReference>
<evidence type="ECO:0000313" key="4">
    <source>
        <dbReference type="Proteomes" id="UP000238937"/>
    </source>
</evidence>
<evidence type="ECO:0000313" key="3">
    <source>
        <dbReference type="EMBL" id="PSB57191.1"/>
    </source>
</evidence>
<dbReference type="InterPro" id="IPR001054">
    <property type="entry name" value="A/G_cyclase"/>
</dbReference>
<dbReference type="EMBL" id="PVWO01000088">
    <property type="protein sequence ID" value="PSB57191.1"/>
    <property type="molecule type" value="Genomic_DNA"/>
</dbReference>
<dbReference type="InterPro" id="IPR029787">
    <property type="entry name" value="Nucleotide_cyclase"/>
</dbReference>
<gene>
    <name evidence="3" type="ORF">C7B77_09255</name>
</gene>
<dbReference type="AlphaFoldDB" id="A0A2T1GHK9"/>
<dbReference type="RefSeq" id="WP_106303212.1">
    <property type="nucleotide sequence ID" value="NZ_PVWO01000088.1"/>
</dbReference>
<proteinExistence type="predicted"/>
<feature type="domain" description="FHA" evidence="1">
    <location>
        <begin position="28"/>
        <end position="78"/>
    </location>
</feature>
<feature type="domain" description="Guanylate cyclase" evidence="2">
    <location>
        <begin position="131"/>
        <end position="263"/>
    </location>
</feature>
<accession>A0A2T1GHK9</accession>
<dbReference type="CDD" id="cd07302">
    <property type="entry name" value="CHD"/>
    <property type="match status" value="1"/>
</dbReference>
<keyword evidence="4" id="KW-1185">Reference proteome</keyword>
<dbReference type="InterPro" id="IPR000253">
    <property type="entry name" value="FHA_dom"/>
</dbReference>
<dbReference type="Proteomes" id="UP000238937">
    <property type="component" value="Unassembled WGS sequence"/>
</dbReference>
<dbReference type="PANTHER" id="PTHR23308">
    <property type="entry name" value="NUCLEAR INHIBITOR OF PROTEIN PHOSPHATASE-1"/>
    <property type="match status" value="1"/>
</dbReference>
<dbReference type="CDD" id="cd00060">
    <property type="entry name" value="FHA"/>
    <property type="match status" value="1"/>
</dbReference>
<dbReference type="SMART" id="SM00044">
    <property type="entry name" value="CYCc"/>
    <property type="match status" value="1"/>
</dbReference>
<dbReference type="InterPro" id="IPR050923">
    <property type="entry name" value="Cell_Proc_Reg/RNA_Proc"/>
</dbReference>
<dbReference type="Pfam" id="PF00211">
    <property type="entry name" value="Guanylate_cyc"/>
    <property type="match status" value="1"/>
</dbReference>
<protein>
    <submittedName>
        <fullName evidence="3">Adenylate/guanylate cyclase domain-containing protein</fullName>
    </submittedName>
</protein>
<dbReference type="Gene3D" id="2.60.200.20">
    <property type="match status" value="1"/>
</dbReference>
<dbReference type="SUPFAM" id="SSF49879">
    <property type="entry name" value="SMAD/FHA domain"/>
    <property type="match status" value="1"/>
</dbReference>
<dbReference type="SMART" id="SM00240">
    <property type="entry name" value="FHA"/>
    <property type="match status" value="1"/>
</dbReference>